<evidence type="ECO:0000256" key="1">
    <source>
        <dbReference type="SAM" id="SignalP"/>
    </source>
</evidence>
<dbReference type="AlphaFoldDB" id="A0ABD6EBH0"/>
<keyword evidence="3" id="KW-1185">Reference proteome</keyword>
<evidence type="ECO:0000313" key="2">
    <source>
        <dbReference type="EMBL" id="MFH4974756.1"/>
    </source>
</evidence>
<keyword evidence="1" id="KW-0732">Signal</keyword>
<dbReference type="Proteomes" id="UP001608902">
    <property type="component" value="Unassembled WGS sequence"/>
</dbReference>
<evidence type="ECO:0000313" key="3">
    <source>
        <dbReference type="Proteomes" id="UP001608902"/>
    </source>
</evidence>
<reference evidence="2 3" key="1">
    <citation type="submission" date="2024-08" db="EMBL/GenBank/DDBJ databases">
        <title>Gnathostoma spinigerum genome.</title>
        <authorList>
            <person name="Gonzalez-Bertolin B."/>
            <person name="Monzon S."/>
            <person name="Zaballos A."/>
            <person name="Jimenez P."/>
            <person name="Dekumyoy P."/>
            <person name="Varona S."/>
            <person name="Cuesta I."/>
            <person name="Sumanam S."/>
            <person name="Adisakwattana P."/>
            <person name="Gasser R.B."/>
            <person name="Hernandez-Gonzalez A."/>
            <person name="Young N.D."/>
            <person name="Perteguer M.J."/>
        </authorList>
    </citation>
    <scope>NUCLEOTIDE SEQUENCE [LARGE SCALE GENOMIC DNA]</scope>
    <source>
        <strain evidence="2">AL3</strain>
        <tissue evidence="2">Liver</tissue>
    </source>
</reference>
<name>A0ABD6EBH0_9BILA</name>
<gene>
    <name evidence="2" type="ORF">AB6A40_001465</name>
</gene>
<protein>
    <submittedName>
        <fullName evidence="2">Uncharacterized protein</fullName>
    </submittedName>
</protein>
<feature type="chain" id="PRO_5044826311" evidence="1">
    <location>
        <begin position="24"/>
        <end position="165"/>
    </location>
</feature>
<organism evidence="2 3">
    <name type="scientific">Gnathostoma spinigerum</name>
    <dbReference type="NCBI Taxonomy" id="75299"/>
    <lineage>
        <taxon>Eukaryota</taxon>
        <taxon>Metazoa</taxon>
        <taxon>Ecdysozoa</taxon>
        <taxon>Nematoda</taxon>
        <taxon>Chromadorea</taxon>
        <taxon>Rhabditida</taxon>
        <taxon>Spirurina</taxon>
        <taxon>Gnathostomatomorpha</taxon>
        <taxon>Gnathostomatoidea</taxon>
        <taxon>Gnathostomatidae</taxon>
        <taxon>Gnathostoma</taxon>
    </lineage>
</organism>
<proteinExistence type="predicted"/>
<dbReference type="EMBL" id="JBGFUD010000548">
    <property type="protein sequence ID" value="MFH4974756.1"/>
    <property type="molecule type" value="Genomic_DNA"/>
</dbReference>
<sequence>MHFKFVLLFHQPILGAFIHIIQTQQTYHYKYKHISNMEEYEREKETDEISDTDVAMEKKTAMETRRKKKQRRKRRTAKMEWVGIQWSECFEEWWYMGEGESQREDINVQSKRYNRRIIIPVQTCISDDIQNEATDERSNDSTFPTITEYNGVTESHICPMHMIER</sequence>
<comment type="caution">
    <text evidence="2">The sequence shown here is derived from an EMBL/GenBank/DDBJ whole genome shotgun (WGS) entry which is preliminary data.</text>
</comment>
<feature type="signal peptide" evidence="1">
    <location>
        <begin position="1"/>
        <end position="23"/>
    </location>
</feature>
<accession>A0ABD6EBH0</accession>